<evidence type="ECO:0000313" key="2">
    <source>
        <dbReference type="EMBL" id="SHL62612.1"/>
    </source>
</evidence>
<dbReference type="EMBL" id="FRBX01000001">
    <property type="protein sequence ID" value="SHL62612.1"/>
    <property type="molecule type" value="Genomic_DNA"/>
</dbReference>
<name>A0AB36NZ52_9FLAO</name>
<keyword evidence="3" id="KW-1185">Reference proteome</keyword>
<gene>
    <name evidence="1" type="ORF">B0A72_14330</name>
    <name evidence="2" type="ORF">SAMN05444387_1094</name>
</gene>
<organism evidence="1 4">
    <name type="scientific">Flavobacterium pectinovorum</name>
    <dbReference type="NCBI Taxonomy" id="29533"/>
    <lineage>
        <taxon>Bacteria</taxon>
        <taxon>Pseudomonadati</taxon>
        <taxon>Bacteroidota</taxon>
        <taxon>Flavobacteriia</taxon>
        <taxon>Flavobacteriales</taxon>
        <taxon>Flavobacteriaceae</taxon>
        <taxon>Flavobacterium</taxon>
    </lineage>
</organism>
<proteinExistence type="predicted"/>
<accession>A0AB36NZ52</accession>
<sequence length="120" mass="13652">MTVQDLTGSYSISGSNQDESQEINYKGILNLSLDENNRIVALWLINDTQQQKGHGFFKDNILVVNFSYKGDDRKTYKGVAVYRCITKDVLDGFWSEKHGNPLYLGTEHCLRIKSTEKLSS</sequence>
<dbReference type="RefSeq" id="WP_073394033.1">
    <property type="nucleotide sequence ID" value="NZ_FRBX01000001.1"/>
</dbReference>
<dbReference type="Proteomes" id="UP000198431">
    <property type="component" value="Unassembled WGS sequence"/>
</dbReference>
<evidence type="ECO:0000313" key="3">
    <source>
        <dbReference type="Proteomes" id="UP000184216"/>
    </source>
</evidence>
<dbReference type="Proteomes" id="UP000184216">
    <property type="component" value="Unassembled WGS sequence"/>
</dbReference>
<dbReference type="EMBL" id="MUHB01000012">
    <property type="protein sequence ID" value="OXB03679.1"/>
    <property type="molecule type" value="Genomic_DNA"/>
</dbReference>
<reference evidence="2 3" key="2">
    <citation type="submission" date="2016-11" db="EMBL/GenBank/DDBJ databases">
        <authorList>
            <person name="Varghese N."/>
            <person name="Submissions S."/>
        </authorList>
    </citation>
    <scope>NUCLEOTIDE SEQUENCE [LARGE SCALE GENOMIC DNA]</scope>
    <source>
        <strain evidence="2 3">DSM 6368</strain>
    </source>
</reference>
<evidence type="ECO:0000313" key="4">
    <source>
        <dbReference type="Proteomes" id="UP000198431"/>
    </source>
</evidence>
<reference evidence="1 4" key="1">
    <citation type="submission" date="2016-11" db="EMBL/GenBank/DDBJ databases">
        <title>Whole genomes of Flavobacteriaceae.</title>
        <authorList>
            <person name="Stine C."/>
            <person name="Li C."/>
            <person name="Tadesse D."/>
        </authorList>
    </citation>
    <scope>NUCLEOTIDE SEQUENCE [LARGE SCALE GENOMIC DNA]</scope>
    <source>
        <strain evidence="1 4">ATCC 19366</strain>
    </source>
</reference>
<evidence type="ECO:0000313" key="1">
    <source>
        <dbReference type="EMBL" id="OXB03679.1"/>
    </source>
</evidence>
<protein>
    <submittedName>
        <fullName evidence="1">Uncharacterized protein</fullName>
    </submittedName>
</protein>
<comment type="caution">
    <text evidence="1">The sequence shown here is derived from an EMBL/GenBank/DDBJ whole genome shotgun (WGS) entry which is preliminary data.</text>
</comment>
<dbReference type="AlphaFoldDB" id="A0AB36NZ52"/>